<evidence type="ECO:0000313" key="2">
    <source>
        <dbReference type="EMBL" id="MCL2912400.1"/>
    </source>
</evidence>
<protein>
    <recommendedName>
        <fullName evidence="4">Zinc ribbon domain-containing protein</fullName>
    </recommendedName>
</protein>
<feature type="transmembrane region" description="Helical" evidence="1">
    <location>
        <begin position="163"/>
        <end position="185"/>
    </location>
</feature>
<comment type="caution">
    <text evidence="2">The sequence shown here is derived from an EMBL/GenBank/DDBJ whole genome shotgun (WGS) entry which is preliminary data.</text>
</comment>
<dbReference type="RefSeq" id="WP_249247231.1">
    <property type="nucleotide sequence ID" value="NZ_JAKIKT010000001.1"/>
</dbReference>
<feature type="transmembrane region" description="Helical" evidence="1">
    <location>
        <begin position="191"/>
        <end position="212"/>
    </location>
</feature>
<evidence type="ECO:0000256" key="1">
    <source>
        <dbReference type="SAM" id="Phobius"/>
    </source>
</evidence>
<feature type="transmembrane region" description="Helical" evidence="1">
    <location>
        <begin position="524"/>
        <end position="542"/>
    </location>
</feature>
<organism evidence="2 3">
    <name type="scientific">Shewanella corallii</name>
    <dbReference type="NCBI Taxonomy" id="560080"/>
    <lineage>
        <taxon>Bacteria</taxon>
        <taxon>Pseudomonadati</taxon>
        <taxon>Pseudomonadota</taxon>
        <taxon>Gammaproteobacteria</taxon>
        <taxon>Alteromonadales</taxon>
        <taxon>Shewanellaceae</taxon>
        <taxon>Shewanella</taxon>
    </lineage>
</organism>
<dbReference type="EMBL" id="JAKIKT010000001">
    <property type="protein sequence ID" value="MCL2912400.1"/>
    <property type="molecule type" value="Genomic_DNA"/>
</dbReference>
<sequence>MHHCGNALYLQDKFCTQCGEGIQETRKLLTLTDLEPELLTDLSQSCPDAKVFTGRLTRSFHYKRHNTGGNDSITYSYWWITLESTEGEIKQISINAENKAFNSLKVGDVITLLEPTSISLTYKLNSAAKGIVTNDQLAGGVILHNDDGQVSTMTNHYDCSKPSIVGTFFFGLLLAFIATAIVAGVSDLGDGSIVMGIFISIACMVPWYNASLNNFHKCHARKESIKATIAKILEVSKYQLGFHRVERPSLDDDIFCAGCESRIQANLGYCPHCGESQSSPAKVLQAQPDLEAEFDTVSNMDAEMSADTSVAMSATADTQLQVCETEPEAQTPARKSIREMRLEKMKEFYVSHKQDFIYRYVLRTNEKFDGSAWCYMVQVTDRNMNTSVSDVTHTETIRTDYKNRYGNVVDSKYETHSYRVRDSKLNGKITVEDELGEVFEQWLPESLMSHTDVGDYLLIGYSRRERNDRYRRYGEYYYNISKGRWEMPESIHEYGETSMWAKFIVFLAAAGCSALAYYTRQWELPTGLFGAFITAVFVKSWLTDKANNANAHELIKPIMDTLYRVRDNKQEILAYLAKLK</sequence>
<keyword evidence="1" id="KW-1133">Transmembrane helix</keyword>
<evidence type="ECO:0000313" key="3">
    <source>
        <dbReference type="Proteomes" id="UP001202831"/>
    </source>
</evidence>
<feature type="transmembrane region" description="Helical" evidence="1">
    <location>
        <begin position="499"/>
        <end position="518"/>
    </location>
</feature>
<evidence type="ECO:0008006" key="4">
    <source>
        <dbReference type="Google" id="ProtNLM"/>
    </source>
</evidence>
<gene>
    <name evidence="2" type="ORF">L2725_01140</name>
</gene>
<keyword evidence="1" id="KW-0812">Transmembrane</keyword>
<keyword evidence="3" id="KW-1185">Reference proteome</keyword>
<name>A0ABT0N2T0_9GAMM</name>
<accession>A0ABT0N2T0</accession>
<keyword evidence="1" id="KW-0472">Membrane</keyword>
<proteinExistence type="predicted"/>
<reference evidence="2 3" key="1">
    <citation type="submission" date="2022-01" db="EMBL/GenBank/DDBJ databases">
        <title>Whole genome-based taxonomy of the Shewanellaceae.</title>
        <authorList>
            <person name="Martin-Rodriguez A.J."/>
        </authorList>
    </citation>
    <scope>NUCLEOTIDE SEQUENCE [LARGE SCALE GENOMIC DNA]</scope>
    <source>
        <strain evidence="2 3">DSM 21332</strain>
    </source>
</reference>
<dbReference type="Proteomes" id="UP001202831">
    <property type="component" value="Unassembled WGS sequence"/>
</dbReference>